<dbReference type="InterPro" id="IPR039421">
    <property type="entry name" value="Type_1_exporter"/>
</dbReference>
<feature type="transmembrane region" description="Helical" evidence="7">
    <location>
        <begin position="60"/>
        <end position="84"/>
    </location>
</feature>
<evidence type="ECO:0000256" key="1">
    <source>
        <dbReference type="ARBA" id="ARBA00004651"/>
    </source>
</evidence>
<comment type="caution">
    <text evidence="10">The sequence shown here is derived from an EMBL/GenBank/DDBJ whole genome shotgun (WGS) entry which is preliminary data.</text>
</comment>
<feature type="domain" description="ABC transmembrane type-1" evidence="9">
    <location>
        <begin position="19"/>
        <end position="306"/>
    </location>
</feature>
<evidence type="ECO:0008006" key="12">
    <source>
        <dbReference type="Google" id="ProtNLM"/>
    </source>
</evidence>
<dbReference type="InterPro" id="IPR036640">
    <property type="entry name" value="ABC1_TM_sf"/>
</dbReference>
<dbReference type="PROSITE" id="PS50893">
    <property type="entry name" value="ABC_TRANSPORTER_2"/>
    <property type="match status" value="1"/>
</dbReference>
<evidence type="ECO:0000256" key="3">
    <source>
        <dbReference type="ARBA" id="ARBA00022741"/>
    </source>
</evidence>
<dbReference type="GO" id="GO:0005524">
    <property type="term" value="F:ATP binding"/>
    <property type="evidence" value="ECO:0007669"/>
    <property type="project" value="UniProtKB-KW"/>
</dbReference>
<evidence type="ECO:0000259" key="9">
    <source>
        <dbReference type="PROSITE" id="PS50929"/>
    </source>
</evidence>
<dbReference type="InterPro" id="IPR003439">
    <property type="entry name" value="ABC_transporter-like_ATP-bd"/>
</dbReference>
<dbReference type="InterPro" id="IPR027417">
    <property type="entry name" value="P-loop_NTPase"/>
</dbReference>
<dbReference type="InterPro" id="IPR017871">
    <property type="entry name" value="ABC_transporter-like_CS"/>
</dbReference>
<dbReference type="Gene3D" id="3.40.50.300">
    <property type="entry name" value="P-loop containing nucleotide triphosphate hydrolases"/>
    <property type="match status" value="1"/>
</dbReference>
<dbReference type="Pfam" id="PF00664">
    <property type="entry name" value="ABC_membrane"/>
    <property type="match status" value="1"/>
</dbReference>
<organism evidence="10 11">
    <name type="scientific">Candidatus Beckwithbacteria bacterium CG22_combo_CG10-13_8_21_14_all_01_47_9</name>
    <dbReference type="NCBI Taxonomy" id="1974496"/>
    <lineage>
        <taxon>Bacteria</taxon>
        <taxon>Candidatus Beckwithiibacteriota</taxon>
    </lineage>
</organism>
<evidence type="ECO:0000313" key="11">
    <source>
        <dbReference type="Proteomes" id="UP000229981"/>
    </source>
</evidence>
<keyword evidence="5 7" id="KW-1133">Transmembrane helix</keyword>
<dbReference type="SUPFAM" id="SSF90123">
    <property type="entry name" value="ABC transporter transmembrane region"/>
    <property type="match status" value="1"/>
</dbReference>
<accession>A0A2H0E126</accession>
<evidence type="ECO:0000259" key="8">
    <source>
        <dbReference type="PROSITE" id="PS50893"/>
    </source>
</evidence>
<keyword evidence="6 7" id="KW-0472">Membrane</keyword>
<protein>
    <recommendedName>
        <fullName evidence="12">Iron ABC transporter ATP-binding protein</fullName>
    </recommendedName>
</protein>
<reference evidence="10 11" key="1">
    <citation type="submission" date="2017-09" db="EMBL/GenBank/DDBJ databases">
        <title>Depth-based differentiation of microbial function through sediment-hosted aquifers and enrichment of novel symbionts in the deep terrestrial subsurface.</title>
        <authorList>
            <person name="Probst A.J."/>
            <person name="Ladd B."/>
            <person name="Jarett J.K."/>
            <person name="Geller-Mcgrath D.E."/>
            <person name="Sieber C.M."/>
            <person name="Emerson J.B."/>
            <person name="Anantharaman K."/>
            <person name="Thomas B.C."/>
            <person name="Malmstrom R."/>
            <person name="Stieglmeier M."/>
            <person name="Klingl A."/>
            <person name="Woyke T."/>
            <person name="Ryan C.M."/>
            <person name="Banfield J.F."/>
        </authorList>
    </citation>
    <scope>NUCLEOTIDE SEQUENCE [LARGE SCALE GENOMIC DNA]</scope>
    <source>
        <strain evidence="10">CG22_combo_CG10-13_8_21_14_all_01_47_9</strain>
    </source>
</reference>
<dbReference type="SUPFAM" id="SSF52540">
    <property type="entry name" value="P-loop containing nucleoside triphosphate hydrolases"/>
    <property type="match status" value="1"/>
</dbReference>
<dbReference type="PANTHER" id="PTHR43394">
    <property type="entry name" value="ATP-DEPENDENT PERMEASE MDL1, MITOCHONDRIAL"/>
    <property type="match status" value="1"/>
</dbReference>
<dbReference type="CDD" id="cd07346">
    <property type="entry name" value="ABC_6TM_exporters"/>
    <property type="match status" value="1"/>
</dbReference>
<feature type="domain" description="ABC transporter" evidence="8">
    <location>
        <begin position="342"/>
        <end position="577"/>
    </location>
</feature>
<dbReference type="InterPro" id="IPR011527">
    <property type="entry name" value="ABC1_TM_dom"/>
</dbReference>
<dbReference type="Pfam" id="PF00005">
    <property type="entry name" value="ABC_tran"/>
    <property type="match status" value="1"/>
</dbReference>
<dbReference type="PANTHER" id="PTHR43394:SF1">
    <property type="entry name" value="ATP-BINDING CASSETTE SUB-FAMILY B MEMBER 10, MITOCHONDRIAL"/>
    <property type="match status" value="1"/>
</dbReference>
<dbReference type="AlphaFoldDB" id="A0A2H0E126"/>
<keyword evidence="2 7" id="KW-0812">Transmembrane</keyword>
<evidence type="ECO:0000256" key="5">
    <source>
        <dbReference type="ARBA" id="ARBA00022989"/>
    </source>
</evidence>
<evidence type="ECO:0000256" key="2">
    <source>
        <dbReference type="ARBA" id="ARBA00022692"/>
    </source>
</evidence>
<evidence type="ECO:0000256" key="4">
    <source>
        <dbReference type="ARBA" id="ARBA00022840"/>
    </source>
</evidence>
<dbReference type="InterPro" id="IPR003593">
    <property type="entry name" value="AAA+_ATPase"/>
</dbReference>
<dbReference type="GO" id="GO:0005886">
    <property type="term" value="C:plasma membrane"/>
    <property type="evidence" value="ECO:0007669"/>
    <property type="project" value="UniProtKB-SubCell"/>
</dbReference>
<evidence type="ECO:0000256" key="7">
    <source>
        <dbReference type="SAM" id="Phobius"/>
    </source>
</evidence>
<dbReference type="Gene3D" id="1.20.1560.10">
    <property type="entry name" value="ABC transporter type 1, transmembrane domain"/>
    <property type="match status" value="1"/>
</dbReference>
<dbReference type="EMBL" id="PCTU01000091">
    <property type="protein sequence ID" value="PIP87838.1"/>
    <property type="molecule type" value="Genomic_DNA"/>
</dbReference>
<dbReference type="PROSITE" id="PS50929">
    <property type="entry name" value="ABC_TM1F"/>
    <property type="match status" value="1"/>
</dbReference>
<keyword evidence="3" id="KW-0547">Nucleotide-binding</keyword>
<dbReference type="Proteomes" id="UP000229981">
    <property type="component" value="Unassembled WGS sequence"/>
</dbReference>
<feature type="transmembrane region" description="Helical" evidence="7">
    <location>
        <begin position="157"/>
        <end position="177"/>
    </location>
</feature>
<sequence>MTNIKKIITLSRPLYRFTLLLSLLVLVISVLQQVQPFLIKFIVDNIQKQLTEQSGDLTTVSWLMLGILGVNLLAAILNSLSMRFGDYINSRLRRFLTEKFYTHVFTLPQKYFDSEISGKILNQLSRGIQSIQDFMGMLTNFVLPALFQSIFTVGILFYYNLLIGGLALAIFPAYIYISHYSTKKWGEKEVAKNQLEDMTRGRISEVIGNIRLVRGFMAQLSEWKLVSKTLAKVNQIYDRQSTVYHLINFVRETSLELVLIVISLITFYQTFRGQLTIGEMVLILQLVNQIRWPLFGMSFILERIQQAEAGSKEYFAVMALPSEEKLNLSPQPVKRIISKPSLRFENVSFRYDADSQTVLHNLSFNILAGQTVALVGHSGAGKSTIINLILKFYQPTKGEIYLNGRPYSKLTHQFIRSHISLVFQDNELFSTTIRKNVSYGMGRVTDREIIKALKQANAFDFVMDLPGKLDAQIGERGVKLSGGQKQRIQIARAIIHNSPILILDEATSSLDSKSESAIQQALENLMKDKLTIVIAHRFSTIQSADQILVIDQGKLVGAGTPQSLAGKPGVYSELLRYQIAGNEKLLAKFGLH</sequence>
<evidence type="ECO:0000313" key="10">
    <source>
        <dbReference type="EMBL" id="PIP87838.1"/>
    </source>
</evidence>
<gene>
    <name evidence="10" type="ORF">COW80_03595</name>
</gene>
<keyword evidence="4" id="KW-0067">ATP-binding</keyword>
<evidence type="ECO:0000256" key="6">
    <source>
        <dbReference type="ARBA" id="ARBA00023136"/>
    </source>
</evidence>
<dbReference type="GO" id="GO:0016887">
    <property type="term" value="F:ATP hydrolysis activity"/>
    <property type="evidence" value="ECO:0007669"/>
    <property type="project" value="InterPro"/>
</dbReference>
<dbReference type="FunFam" id="3.40.50.300:FF:000218">
    <property type="entry name" value="Multidrug ABC transporter ATP-binding protein"/>
    <property type="match status" value="1"/>
</dbReference>
<dbReference type="GO" id="GO:0015421">
    <property type="term" value="F:ABC-type oligopeptide transporter activity"/>
    <property type="evidence" value="ECO:0007669"/>
    <property type="project" value="TreeGrafter"/>
</dbReference>
<dbReference type="SMART" id="SM00382">
    <property type="entry name" value="AAA"/>
    <property type="match status" value="1"/>
</dbReference>
<name>A0A2H0E126_9BACT</name>
<comment type="subcellular location">
    <subcellularLocation>
        <location evidence="1">Cell membrane</location>
        <topology evidence="1">Multi-pass membrane protein</topology>
    </subcellularLocation>
</comment>
<dbReference type="PROSITE" id="PS00211">
    <property type="entry name" value="ABC_TRANSPORTER_1"/>
    <property type="match status" value="1"/>
</dbReference>
<proteinExistence type="predicted"/>